<organism evidence="10 11">
    <name type="scientific">Marinobacterium nitratireducens</name>
    <dbReference type="NCBI Taxonomy" id="518897"/>
    <lineage>
        <taxon>Bacteria</taxon>
        <taxon>Pseudomonadati</taxon>
        <taxon>Pseudomonadota</taxon>
        <taxon>Gammaproteobacteria</taxon>
        <taxon>Oceanospirillales</taxon>
        <taxon>Oceanospirillaceae</taxon>
        <taxon>Marinobacterium</taxon>
    </lineage>
</organism>
<comment type="caution">
    <text evidence="8">Lacks conserved residue(s) required for the propagation of feature annotation.</text>
</comment>
<dbReference type="PANTHER" id="PTHR23502:SF132">
    <property type="entry name" value="POLYAMINE TRANSPORTER 2-RELATED"/>
    <property type="match status" value="1"/>
</dbReference>
<name>A0A917ZGK5_9GAMM</name>
<dbReference type="Gene3D" id="1.20.1720.10">
    <property type="entry name" value="Multidrug resistance protein D"/>
    <property type="match status" value="1"/>
</dbReference>
<dbReference type="Pfam" id="PF07690">
    <property type="entry name" value="MFS_1"/>
    <property type="match status" value="1"/>
</dbReference>
<evidence type="ECO:0000256" key="7">
    <source>
        <dbReference type="ARBA" id="ARBA00023136"/>
    </source>
</evidence>
<feature type="transmembrane region" description="Helical" evidence="8">
    <location>
        <begin position="211"/>
        <end position="234"/>
    </location>
</feature>
<dbReference type="InterPro" id="IPR004812">
    <property type="entry name" value="Efflux_drug-R_Bcr/CmlA"/>
</dbReference>
<evidence type="ECO:0000313" key="10">
    <source>
        <dbReference type="EMBL" id="GGO82366.1"/>
    </source>
</evidence>
<gene>
    <name evidence="10" type="ORF">GCM10011348_23590</name>
</gene>
<reference evidence="10 11" key="1">
    <citation type="journal article" date="2014" name="Int. J. Syst. Evol. Microbiol.">
        <title>Complete genome sequence of Corynebacterium casei LMG S-19264T (=DSM 44701T), isolated from a smear-ripened cheese.</title>
        <authorList>
            <consortium name="US DOE Joint Genome Institute (JGI-PGF)"/>
            <person name="Walter F."/>
            <person name="Albersmeier A."/>
            <person name="Kalinowski J."/>
            <person name="Ruckert C."/>
        </authorList>
    </citation>
    <scope>NUCLEOTIDE SEQUENCE [LARGE SCALE GENOMIC DNA]</scope>
    <source>
        <strain evidence="10 11">CGMCC 1.7286</strain>
    </source>
</reference>
<dbReference type="Proteomes" id="UP000599578">
    <property type="component" value="Unassembled WGS sequence"/>
</dbReference>
<keyword evidence="5 8" id="KW-0812">Transmembrane</keyword>
<feature type="transmembrane region" description="Helical" evidence="8">
    <location>
        <begin position="43"/>
        <end position="61"/>
    </location>
</feature>
<dbReference type="PANTHER" id="PTHR23502">
    <property type="entry name" value="MAJOR FACILITATOR SUPERFAMILY"/>
    <property type="match status" value="1"/>
</dbReference>
<feature type="transmembrane region" description="Helical" evidence="8">
    <location>
        <begin position="73"/>
        <end position="96"/>
    </location>
</feature>
<protein>
    <recommendedName>
        <fullName evidence="8">Bcr/CflA family efflux transporter</fullName>
    </recommendedName>
</protein>
<feature type="transmembrane region" description="Helical" evidence="8">
    <location>
        <begin position="131"/>
        <end position="153"/>
    </location>
</feature>
<proteinExistence type="inferred from homology"/>
<evidence type="ECO:0000256" key="6">
    <source>
        <dbReference type="ARBA" id="ARBA00022989"/>
    </source>
</evidence>
<keyword evidence="6 8" id="KW-1133">Transmembrane helix</keyword>
<dbReference type="NCBIfam" id="TIGR00710">
    <property type="entry name" value="efflux_Bcr_CflA"/>
    <property type="match status" value="1"/>
</dbReference>
<evidence type="ECO:0000313" key="11">
    <source>
        <dbReference type="Proteomes" id="UP000599578"/>
    </source>
</evidence>
<keyword evidence="7 8" id="KW-0472">Membrane</keyword>
<dbReference type="GO" id="GO:1990961">
    <property type="term" value="P:xenobiotic detoxification by transmembrane export across the plasma membrane"/>
    <property type="evidence" value="ECO:0007669"/>
    <property type="project" value="InterPro"/>
</dbReference>
<evidence type="ECO:0000256" key="3">
    <source>
        <dbReference type="ARBA" id="ARBA00022448"/>
    </source>
</evidence>
<feature type="transmembrane region" description="Helical" evidence="8">
    <location>
        <begin position="246"/>
        <end position="264"/>
    </location>
</feature>
<feature type="transmembrane region" description="Helical" evidence="8">
    <location>
        <begin position="276"/>
        <end position="296"/>
    </location>
</feature>
<keyword evidence="8" id="KW-0997">Cell inner membrane</keyword>
<dbReference type="PROSITE" id="PS50850">
    <property type="entry name" value="MFS"/>
    <property type="match status" value="1"/>
</dbReference>
<keyword evidence="11" id="KW-1185">Reference proteome</keyword>
<evidence type="ECO:0000256" key="5">
    <source>
        <dbReference type="ARBA" id="ARBA00022692"/>
    </source>
</evidence>
<feature type="transmembrane region" description="Helical" evidence="8">
    <location>
        <begin position="102"/>
        <end position="119"/>
    </location>
</feature>
<evidence type="ECO:0000256" key="2">
    <source>
        <dbReference type="ARBA" id="ARBA00006236"/>
    </source>
</evidence>
<feature type="domain" description="Major facilitator superfamily (MFS) profile" evidence="9">
    <location>
        <begin position="4"/>
        <end position="394"/>
    </location>
</feature>
<comment type="subcellular location">
    <subcellularLocation>
        <location evidence="8">Cell inner membrane</location>
        <topology evidence="8">Multi-pass membrane protein</topology>
    </subcellularLocation>
    <subcellularLocation>
        <location evidence="1">Cell membrane</location>
        <topology evidence="1">Multi-pass membrane protein</topology>
    </subcellularLocation>
</comment>
<dbReference type="AlphaFoldDB" id="A0A917ZGK5"/>
<evidence type="ECO:0000259" key="9">
    <source>
        <dbReference type="PROSITE" id="PS50850"/>
    </source>
</evidence>
<keyword evidence="3 8" id="KW-0813">Transport</keyword>
<dbReference type="SUPFAM" id="SSF103473">
    <property type="entry name" value="MFS general substrate transporter"/>
    <property type="match status" value="1"/>
</dbReference>
<evidence type="ECO:0000256" key="1">
    <source>
        <dbReference type="ARBA" id="ARBA00004651"/>
    </source>
</evidence>
<comment type="similarity">
    <text evidence="2 8">Belongs to the major facilitator superfamily. Bcr/CmlA family.</text>
</comment>
<evidence type="ECO:0000256" key="4">
    <source>
        <dbReference type="ARBA" id="ARBA00022475"/>
    </source>
</evidence>
<dbReference type="InterPro" id="IPR011701">
    <property type="entry name" value="MFS"/>
</dbReference>
<sequence>MKTEKAFIPILGLLIGLTPLAIDMYLPSMPAIAAGLGASAEAVQQTLTVFLIAFSLPQLLFGPLSDALGRRPVIMLGLVLFVGGSLLCAMAPGIGWLLAARAVQAAGAAAIAVSVPALVKDRYSNEAFARTMSFIMMVMAVAPLLAPLLGGLVLNFGSWRLVFGTLTLIAVIGLLLFCGSIPETLQRQKRTPLRIRPQLRNYRQLLCDRHAFCHMLSAGFMFAGMMAFVAASPFVYIELYAVPAQYYGLLFGLNVLTLMSLSMLANRFITLGSRRILTIAFGLIALVVVLLLSLSLLSRPPLAALVIASMLFIGTYGVISAHTLSVVMNRFPAISGSVSALGGTLRFGTGSFGGAAVGLLHDDSASAMTLAMAACGILALLSFVCALQAAPARSTEAAKEEGCGGI</sequence>
<dbReference type="CDD" id="cd17320">
    <property type="entry name" value="MFS_MdfA_MDR_like"/>
    <property type="match status" value="1"/>
</dbReference>
<dbReference type="GO" id="GO:0015385">
    <property type="term" value="F:sodium:proton antiporter activity"/>
    <property type="evidence" value="ECO:0007669"/>
    <property type="project" value="TreeGrafter"/>
</dbReference>
<feature type="transmembrane region" description="Helical" evidence="8">
    <location>
        <begin position="159"/>
        <end position="181"/>
    </location>
</feature>
<dbReference type="InterPro" id="IPR036259">
    <property type="entry name" value="MFS_trans_sf"/>
</dbReference>
<dbReference type="NCBIfam" id="NF008314">
    <property type="entry name" value="PRK11102.1"/>
    <property type="match status" value="1"/>
</dbReference>
<dbReference type="InterPro" id="IPR020846">
    <property type="entry name" value="MFS_dom"/>
</dbReference>
<dbReference type="RefSeq" id="WP_188860797.1">
    <property type="nucleotide sequence ID" value="NZ_BMLT01000005.1"/>
</dbReference>
<dbReference type="GO" id="GO:0005886">
    <property type="term" value="C:plasma membrane"/>
    <property type="evidence" value="ECO:0007669"/>
    <property type="project" value="UniProtKB-SubCell"/>
</dbReference>
<dbReference type="EMBL" id="BMLT01000005">
    <property type="protein sequence ID" value="GGO82366.1"/>
    <property type="molecule type" value="Genomic_DNA"/>
</dbReference>
<feature type="transmembrane region" description="Helical" evidence="8">
    <location>
        <begin position="302"/>
        <end position="328"/>
    </location>
</feature>
<dbReference type="GO" id="GO:0042910">
    <property type="term" value="F:xenobiotic transmembrane transporter activity"/>
    <property type="evidence" value="ECO:0007669"/>
    <property type="project" value="InterPro"/>
</dbReference>
<comment type="caution">
    <text evidence="10">The sequence shown here is derived from an EMBL/GenBank/DDBJ whole genome shotgun (WGS) entry which is preliminary data.</text>
</comment>
<accession>A0A917ZGK5</accession>
<evidence type="ECO:0000256" key="8">
    <source>
        <dbReference type="RuleBase" id="RU365088"/>
    </source>
</evidence>
<feature type="transmembrane region" description="Helical" evidence="8">
    <location>
        <begin position="367"/>
        <end position="390"/>
    </location>
</feature>
<keyword evidence="4" id="KW-1003">Cell membrane</keyword>